<keyword evidence="1" id="KW-1133">Transmembrane helix</keyword>
<proteinExistence type="predicted"/>
<evidence type="ECO:0000313" key="2">
    <source>
        <dbReference type="EMBL" id="SHF19986.1"/>
    </source>
</evidence>
<gene>
    <name evidence="2" type="ORF">SAMN02745204_02004</name>
</gene>
<dbReference type="EMBL" id="FQUK01000039">
    <property type="protein sequence ID" value="SHF19986.1"/>
    <property type="molecule type" value="Genomic_DNA"/>
</dbReference>
<feature type="transmembrane region" description="Helical" evidence="1">
    <location>
        <begin position="6"/>
        <end position="22"/>
    </location>
</feature>
<dbReference type="STRING" id="213588.SAMN02745204_02004"/>
<protein>
    <submittedName>
        <fullName evidence="2">Cytochrome c oxidase cbb3-type subunit 4</fullName>
    </submittedName>
</protein>
<keyword evidence="3" id="KW-1185">Reference proteome</keyword>
<evidence type="ECO:0000256" key="1">
    <source>
        <dbReference type="SAM" id="Phobius"/>
    </source>
</evidence>
<dbReference type="OrthoDB" id="6402501at2"/>
<evidence type="ECO:0000313" key="3">
    <source>
        <dbReference type="Proteomes" id="UP000242857"/>
    </source>
</evidence>
<accession>A0A1M4ZR09</accession>
<dbReference type="RefSeq" id="WP_072756421.1">
    <property type="nucleotide sequence ID" value="NZ_FQUK01000039.1"/>
</dbReference>
<sequence length="46" mass="5242">MLSGIITGVLMVLFVAGWIWVWNPRHKANFDAAARMPLESDEENVR</sequence>
<organism evidence="2 3">
    <name type="scientific">Thermomonas hydrothermalis</name>
    <dbReference type="NCBI Taxonomy" id="213588"/>
    <lineage>
        <taxon>Bacteria</taxon>
        <taxon>Pseudomonadati</taxon>
        <taxon>Pseudomonadota</taxon>
        <taxon>Gammaproteobacteria</taxon>
        <taxon>Lysobacterales</taxon>
        <taxon>Lysobacteraceae</taxon>
        <taxon>Thermomonas</taxon>
    </lineage>
</organism>
<reference evidence="3" key="1">
    <citation type="submission" date="2016-11" db="EMBL/GenBank/DDBJ databases">
        <authorList>
            <person name="Varghese N."/>
            <person name="Submissions S."/>
        </authorList>
    </citation>
    <scope>NUCLEOTIDE SEQUENCE [LARGE SCALE GENOMIC DNA]</scope>
    <source>
        <strain evidence="3">DSM 14834</strain>
    </source>
</reference>
<name>A0A1M4ZR09_9GAMM</name>
<dbReference type="Proteomes" id="UP000242857">
    <property type="component" value="Unassembled WGS sequence"/>
</dbReference>
<dbReference type="InterPro" id="IPR008621">
    <property type="entry name" value="Cbb3-typ_cyt_oxidase_comp"/>
</dbReference>
<dbReference type="Pfam" id="PF05545">
    <property type="entry name" value="FixQ"/>
    <property type="match status" value="1"/>
</dbReference>
<keyword evidence="1" id="KW-0812">Transmembrane</keyword>
<dbReference type="AlphaFoldDB" id="A0A1M4ZR09"/>
<keyword evidence="1" id="KW-0472">Membrane</keyword>